<feature type="compositionally biased region" description="Acidic residues" evidence="1">
    <location>
        <begin position="1276"/>
        <end position="1311"/>
    </location>
</feature>
<feature type="region of interest" description="Disordered" evidence="1">
    <location>
        <begin position="199"/>
        <end position="241"/>
    </location>
</feature>
<feature type="region of interest" description="Disordered" evidence="1">
    <location>
        <begin position="1276"/>
        <end position="1353"/>
    </location>
</feature>
<name>A0A9N9R8S4_9NEOP</name>
<feature type="compositionally biased region" description="Basic and acidic residues" evidence="1">
    <location>
        <begin position="341"/>
        <end position="397"/>
    </location>
</feature>
<feature type="signal peptide" evidence="3">
    <location>
        <begin position="1"/>
        <end position="24"/>
    </location>
</feature>
<feature type="compositionally biased region" description="Basic and acidic residues" evidence="1">
    <location>
        <begin position="1312"/>
        <end position="1327"/>
    </location>
</feature>
<dbReference type="EMBL" id="OU893335">
    <property type="protein sequence ID" value="CAG9791791.1"/>
    <property type="molecule type" value="Genomic_DNA"/>
</dbReference>
<evidence type="ECO:0000256" key="3">
    <source>
        <dbReference type="SAM" id="SignalP"/>
    </source>
</evidence>
<keyword evidence="2" id="KW-1133">Transmembrane helix</keyword>
<feature type="transmembrane region" description="Helical" evidence="2">
    <location>
        <begin position="728"/>
        <end position="747"/>
    </location>
</feature>
<feature type="region of interest" description="Disordered" evidence="1">
    <location>
        <begin position="751"/>
        <end position="779"/>
    </location>
</feature>
<accession>A0A9N9R8S4</accession>
<evidence type="ECO:0000313" key="5">
    <source>
        <dbReference type="EMBL" id="CAG9791791.1"/>
    </source>
</evidence>
<dbReference type="Proteomes" id="UP001153714">
    <property type="component" value="Chromosome 4"/>
</dbReference>
<keyword evidence="6" id="KW-1185">Reference proteome</keyword>
<keyword evidence="2" id="KW-0472">Membrane</keyword>
<feature type="chain" id="PRO_5040202831" description="Nose resistant-to-fluoxetine protein N-terminal domain-containing protein" evidence="3">
    <location>
        <begin position="25"/>
        <end position="1353"/>
    </location>
</feature>
<feature type="transmembrane region" description="Helical" evidence="2">
    <location>
        <begin position="1093"/>
        <end position="1112"/>
    </location>
</feature>
<feature type="transmembrane region" description="Helical" evidence="2">
    <location>
        <begin position="1055"/>
        <end position="1073"/>
    </location>
</feature>
<organism evidence="5 6">
    <name type="scientific">Diatraea saccharalis</name>
    <name type="common">sugarcane borer</name>
    <dbReference type="NCBI Taxonomy" id="40085"/>
    <lineage>
        <taxon>Eukaryota</taxon>
        <taxon>Metazoa</taxon>
        <taxon>Ecdysozoa</taxon>
        <taxon>Arthropoda</taxon>
        <taxon>Hexapoda</taxon>
        <taxon>Insecta</taxon>
        <taxon>Pterygota</taxon>
        <taxon>Neoptera</taxon>
        <taxon>Endopterygota</taxon>
        <taxon>Lepidoptera</taxon>
        <taxon>Glossata</taxon>
        <taxon>Ditrysia</taxon>
        <taxon>Pyraloidea</taxon>
        <taxon>Crambidae</taxon>
        <taxon>Crambinae</taxon>
        <taxon>Diatraea</taxon>
    </lineage>
</organism>
<dbReference type="InterPro" id="IPR052728">
    <property type="entry name" value="O2_lipid_transport_reg"/>
</dbReference>
<feature type="transmembrane region" description="Helical" evidence="2">
    <location>
        <begin position="1124"/>
        <end position="1148"/>
    </location>
</feature>
<evidence type="ECO:0000259" key="4">
    <source>
        <dbReference type="SMART" id="SM00703"/>
    </source>
</evidence>
<feature type="compositionally biased region" description="Acidic residues" evidence="1">
    <location>
        <begin position="155"/>
        <end position="175"/>
    </location>
</feature>
<feature type="domain" description="Nose resistant-to-fluoxetine protein N-terminal" evidence="4">
    <location>
        <begin position="551"/>
        <end position="701"/>
    </location>
</feature>
<feature type="transmembrane region" description="Helical" evidence="2">
    <location>
        <begin position="1168"/>
        <end position="1187"/>
    </location>
</feature>
<dbReference type="Pfam" id="PF20146">
    <property type="entry name" value="NRF"/>
    <property type="match status" value="1"/>
</dbReference>
<dbReference type="SMART" id="SM00703">
    <property type="entry name" value="NRF"/>
    <property type="match status" value="1"/>
</dbReference>
<keyword evidence="2" id="KW-0812">Transmembrane</keyword>
<feature type="compositionally biased region" description="Basic and acidic residues" evidence="1">
    <location>
        <begin position="411"/>
        <end position="501"/>
    </location>
</feature>
<feature type="transmembrane region" description="Helical" evidence="2">
    <location>
        <begin position="957"/>
        <end position="974"/>
    </location>
</feature>
<evidence type="ECO:0000256" key="2">
    <source>
        <dbReference type="SAM" id="Phobius"/>
    </source>
</evidence>
<dbReference type="OrthoDB" id="8196286at2759"/>
<dbReference type="PANTHER" id="PTHR11161">
    <property type="entry name" value="O-ACYLTRANSFERASE"/>
    <property type="match status" value="1"/>
</dbReference>
<proteinExistence type="predicted"/>
<evidence type="ECO:0000313" key="6">
    <source>
        <dbReference type="Proteomes" id="UP001153714"/>
    </source>
</evidence>
<keyword evidence="3" id="KW-0732">Signal</keyword>
<feature type="region of interest" description="Disordered" evidence="1">
    <location>
        <begin position="84"/>
        <end position="112"/>
    </location>
</feature>
<dbReference type="InterPro" id="IPR006621">
    <property type="entry name" value="Nose-resist-to-fluoxetine_N"/>
</dbReference>
<feature type="transmembrane region" description="Helical" evidence="2">
    <location>
        <begin position="891"/>
        <end position="909"/>
    </location>
</feature>
<feature type="region of interest" description="Disordered" evidence="1">
    <location>
        <begin position="129"/>
        <end position="183"/>
    </location>
</feature>
<reference evidence="5" key="1">
    <citation type="submission" date="2021-12" db="EMBL/GenBank/DDBJ databases">
        <authorList>
            <person name="King R."/>
        </authorList>
    </citation>
    <scope>NUCLEOTIDE SEQUENCE</scope>
</reference>
<reference evidence="5" key="2">
    <citation type="submission" date="2022-10" db="EMBL/GenBank/DDBJ databases">
        <authorList>
            <consortium name="ENA_rothamsted_submissions"/>
            <consortium name="culmorum"/>
            <person name="King R."/>
        </authorList>
    </citation>
    <scope>NUCLEOTIDE SEQUENCE</scope>
</reference>
<gene>
    <name evidence="5" type="ORF">DIATSA_LOCUS9381</name>
</gene>
<sequence>MAHYRWTLTLILISLPILATVISAFRVRDFPKATHETSKTDFKKKRCDNCDDSELKVSQILHTAKIESGRRYDDLKKATQEKLQKINKKTSEAQSNLRFKRKGDENDDDNNDSIDFVISDSVLNNNIHSKANKDIQPTAKLKSMKSVNKEKAYNDDSDDDEDEDNDDDDDDEDDITINTGSKAPLLLKNVEKKKIETKILASEIDEDSDEDDDDSTDSDEIYDAKKKPVVLPKDIKPPSIKSTAKLVVTSAKNGDDDIDNNKDDITNFLSKKVSSKPKEINDHQGNMKQRVVENDDDDDDNGKDDSDDDDNDDDDQKRKPKQKSQTKIESYIKIVKSSPTIDDKLMFKSWNKDENTEKQKERKLELKDQEYENEKQSNKNFEQKTKDNKQHQEEKKISKPTKVVNPTVTTKKVDEKEIKDENITEDKRKEPVKKEEAKRKPIQRREIKSKDEDKKIDKKSATETKKTEEKLTKHKTDIIPDTEHKKEKEHSKKDKSSKETLFDSREMFPKSESNLKHVTDALQRRNLLQSEFEDFYAFFPTFAPNFSRIHNPECRRHGQIVLRQLRGTKLWAFNMLDATAKIPSGLLQGNGLQLGDYDQCLSSRARVQLESGNVVKVQGQYCLASLDVKAEHPDLELPVHLAQAKNLIKSRIDDPGHFVPRFSTLRWGVCVPTACAPEDVEVVLKDALKHYQHTSGLVVRIKVDPTDCHTLDADWWERWLELPTILTLSLYAFVVLLVFVATVQDFISRKKSTKTKEDETDDQEIRPQKETEDEQEVDEVSEKKDGVLNAFSLYHSIGKLVAPSTDDEVASIHGIRGLATLALLVAHKFISVGVTPFSNRLKITETVSSPLWSWCRAGWVFTDCFLLLSGALTAHRSGGNTSAPWRLFQRYIRLTPALLALVLFYAYVWDDVSQGPMWGTLVTKNAGVCQAGWWWNLLYVQNYFGFEDMCAPQTHQLALDMQLTIIGIAIVWAIQSKIPFAKYVIPSILVYATYSRYSNVQEHRLTMVAYHGVSVSQLYRTARLSYTSTLHRSTPYLIGLSLGLLLRKPHQHGKITLTFGWLICLTLWSLVWWAGFDTGSTQYRYSASFAAQYASLAPIASAAAIAWVIYTVHGGQCEWLARFLSCRFLALLSRLSYALYLTQFIVFLTKAAIVRTSTEFTLISMIDAQEISAILILSIILTLTFVIPMQSVHKLFSFSSTSVKELDKEKKVVEETEVQEHKEELIENSEDNIGEVTNIPLIRNRQHFVAHREVLEEIPELEIEYEMQRERNEGLEEILEEEEDEEPEEREDDDDLEIIEEEQGGEDDLWEERDTSLVRRPYSRNDNDQDLDEWEWTTNGNNRNGAQYYRYSR</sequence>
<dbReference type="PANTHER" id="PTHR11161:SF4">
    <property type="entry name" value="DROP DEAD"/>
    <property type="match status" value="1"/>
</dbReference>
<feature type="region of interest" description="Disordered" evidence="1">
    <location>
        <begin position="269"/>
        <end position="501"/>
    </location>
</feature>
<evidence type="ECO:0000256" key="1">
    <source>
        <dbReference type="SAM" id="MobiDB-lite"/>
    </source>
</evidence>
<feature type="compositionally biased region" description="Polar residues" evidence="1">
    <location>
        <begin position="1336"/>
        <end position="1345"/>
    </location>
</feature>
<feature type="compositionally biased region" description="Acidic residues" evidence="1">
    <location>
        <begin position="203"/>
        <end position="221"/>
    </location>
</feature>
<protein>
    <recommendedName>
        <fullName evidence="4">Nose resistant-to-fluoxetine protein N-terminal domain-containing protein</fullName>
    </recommendedName>
</protein>
<feature type="compositionally biased region" description="Acidic residues" evidence="1">
    <location>
        <begin position="294"/>
        <end position="314"/>
    </location>
</feature>
<feature type="compositionally biased region" description="Low complexity" evidence="1">
    <location>
        <begin position="400"/>
        <end position="410"/>
    </location>
</feature>